<evidence type="ECO:0000313" key="2">
    <source>
        <dbReference type="Proteomes" id="UP000217277"/>
    </source>
</evidence>
<accession>A0ACA8DXV4</accession>
<dbReference type="Proteomes" id="UP000217277">
    <property type="component" value="Chromosome I"/>
</dbReference>
<gene>
    <name evidence="1" type="ORF">PAGA_a2511</name>
</gene>
<name>A0ACA8DXV4_9GAMM</name>
<sequence length="575" mass="66586">MINEPILKEALALISTKKYKLAISELVKITSQYPEIEQAWLHLSKCYKEIGELKKQTAAYDQFEMIAWFNEQLSCAKKDLLLGDFHNTQLKIQKLLKLVPNEKRCLLLLSKAAFKAADMHTYLNVSQYNYHCNPSSPAVVNCYFEALFHTKHFNEFIELANKKDNKTLPNHIISLLAACHVKQMNFDLAFNLYADLERKSFHPSTCLLRMGNIKKIIGEPTTAVQLYKKALEKDKTNTEAYWNLANLKTYKFSESEIKNLQASICNLTNQNKKALGQFALGKAHEQQNNFYTAYKHYAAGNKIKNNHIKYTQSEFDYRCIKFLTKDLINSLPRVKPSSIQLVFVVGMPRSGSTLVEQILASHSKVDTSYELTEIISIASFLEQQNKSQVPYGLDSLSQQKLSKLSARYLKFIEPLRTNKPIFVDKLPANYQHIGLIMSLFPNAKIIDVRRDNRATAWSLYKHIFSEGHAYTYSFENLATYIKKYYQLMDHWKQLYPNHILTLEYEQVVEGFDSALKKITEFCAIEIEQSCYSFHATKRPVLTPSSEQVRQPIYTSALKEWENYRPYLEPLMKLLN</sequence>
<keyword evidence="2" id="KW-1185">Reference proteome</keyword>
<proteinExistence type="predicted"/>
<protein>
    <submittedName>
        <fullName evidence="1">Uncharacterized protein</fullName>
    </submittedName>
</protein>
<dbReference type="EMBL" id="CP011011">
    <property type="protein sequence ID" value="ATC82778.1"/>
    <property type="molecule type" value="Genomic_DNA"/>
</dbReference>
<reference evidence="1" key="1">
    <citation type="submission" date="2015-03" db="EMBL/GenBank/DDBJ databases">
        <authorList>
            <person name="Xie B.-B."/>
            <person name="Rong J.-C."/>
            <person name="Qin Q.-L."/>
            <person name="Zhang Y.-Z."/>
        </authorList>
    </citation>
    <scope>NUCLEOTIDE SEQUENCE</scope>
    <source>
        <strain evidence="1">DSM 14585</strain>
    </source>
</reference>
<organism evidence="1 2">
    <name type="scientific">Pseudoalteromonas agarivorans DSM 14585</name>
    <dbReference type="NCBI Taxonomy" id="1312369"/>
    <lineage>
        <taxon>Bacteria</taxon>
        <taxon>Pseudomonadati</taxon>
        <taxon>Pseudomonadota</taxon>
        <taxon>Gammaproteobacteria</taxon>
        <taxon>Alteromonadales</taxon>
        <taxon>Pseudoalteromonadaceae</taxon>
        <taxon>Pseudoalteromonas</taxon>
    </lineage>
</organism>
<evidence type="ECO:0000313" key="1">
    <source>
        <dbReference type="EMBL" id="ATC82778.1"/>
    </source>
</evidence>